<dbReference type="PROSITE" id="PS00198">
    <property type="entry name" value="4FE4S_FER_1"/>
    <property type="match status" value="1"/>
</dbReference>
<dbReference type="GO" id="GO:0008616">
    <property type="term" value="P:tRNA queuosine(34) biosynthetic process"/>
    <property type="evidence" value="ECO:0007669"/>
    <property type="project" value="UniProtKB-KW"/>
</dbReference>
<keyword evidence="7" id="KW-0408">Iron</keyword>
<accession>A0A926I7N5</accession>
<dbReference type="InterPro" id="IPR013542">
    <property type="entry name" value="QueG_DUF1730"/>
</dbReference>
<dbReference type="RefSeq" id="WP_262398369.1">
    <property type="nucleotide sequence ID" value="NZ_JACRTC010000010.1"/>
</dbReference>
<sequence length="277" mass="29814">MFLVIDDVFRQAGIPAWGSARLDDCGPVLPCRGAGLLGAEHQSVLCCLFPYDIGELPARNLSRYACVPDYHRVAGGMLREAAQKLKEMLPDHDFLPFVDSSPVREVRAAALAGLGCVGKNGLLITPDYGSFVFLGEIVTDLPLGNAVAAPPACIGCNRCVRDCPTGAIREEGGLHKSRCLSEITQKRGELTPEEEALIAASGILWGCDRCQEVCPMNKGRKLTPIVAFYKDIVTRIDASVTGSKIRGRAFGFRGVGVLKRNARILDGKKADTKVAEE</sequence>
<keyword evidence="5" id="KW-0671">Queuosine biosynthesis</keyword>
<name>A0A926I7N5_9FIRM</name>
<gene>
    <name evidence="10" type="ORF">H8709_10855</name>
</gene>
<dbReference type="InterPro" id="IPR004453">
    <property type="entry name" value="QueG"/>
</dbReference>
<dbReference type="GO" id="GO:0046872">
    <property type="term" value="F:metal ion binding"/>
    <property type="evidence" value="ECO:0007669"/>
    <property type="project" value="UniProtKB-KW"/>
</dbReference>
<dbReference type="GO" id="GO:0051539">
    <property type="term" value="F:4 iron, 4 sulfur cluster binding"/>
    <property type="evidence" value="ECO:0007669"/>
    <property type="project" value="UniProtKB-KW"/>
</dbReference>
<dbReference type="GO" id="GO:0052693">
    <property type="term" value="F:epoxyqueuosine reductase activity"/>
    <property type="evidence" value="ECO:0007669"/>
    <property type="project" value="TreeGrafter"/>
</dbReference>
<reference evidence="10" key="1">
    <citation type="submission" date="2020-08" db="EMBL/GenBank/DDBJ databases">
        <title>Genome public.</title>
        <authorList>
            <person name="Liu C."/>
            <person name="Sun Q."/>
        </authorList>
    </citation>
    <scope>NUCLEOTIDE SEQUENCE</scope>
    <source>
        <strain evidence="10">NSJ-54</strain>
    </source>
</reference>
<evidence type="ECO:0000259" key="9">
    <source>
        <dbReference type="PROSITE" id="PS51379"/>
    </source>
</evidence>
<dbReference type="PANTHER" id="PTHR30002">
    <property type="entry name" value="EPOXYQUEUOSINE REDUCTASE"/>
    <property type="match status" value="1"/>
</dbReference>
<feature type="domain" description="4Fe-4S ferredoxin-type" evidence="9">
    <location>
        <begin position="144"/>
        <end position="173"/>
    </location>
</feature>
<keyword evidence="11" id="KW-1185">Reference proteome</keyword>
<protein>
    <submittedName>
        <fullName evidence="10">Epoxyqueuosine reductase</fullName>
    </submittedName>
</protein>
<keyword evidence="4" id="KW-0479">Metal-binding</keyword>
<dbReference type="EMBL" id="JACRTC010000010">
    <property type="protein sequence ID" value="MBC8571319.1"/>
    <property type="molecule type" value="Genomic_DNA"/>
</dbReference>
<dbReference type="Gene3D" id="3.30.70.20">
    <property type="match status" value="1"/>
</dbReference>
<evidence type="ECO:0000256" key="5">
    <source>
        <dbReference type="ARBA" id="ARBA00022785"/>
    </source>
</evidence>
<evidence type="ECO:0000313" key="10">
    <source>
        <dbReference type="EMBL" id="MBC8571319.1"/>
    </source>
</evidence>
<keyword evidence="8" id="KW-0411">Iron-sulfur</keyword>
<dbReference type="PROSITE" id="PS51379">
    <property type="entry name" value="4FE4S_FER_2"/>
    <property type="match status" value="1"/>
</dbReference>
<proteinExistence type="predicted"/>
<dbReference type="InterPro" id="IPR017896">
    <property type="entry name" value="4Fe4S_Fe-S-bd"/>
</dbReference>
<evidence type="ECO:0000256" key="4">
    <source>
        <dbReference type="ARBA" id="ARBA00022723"/>
    </source>
</evidence>
<evidence type="ECO:0000313" key="11">
    <source>
        <dbReference type="Proteomes" id="UP000660861"/>
    </source>
</evidence>
<dbReference type="Pfam" id="PF13484">
    <property type="entry name" value="Fer4_16"/>
    <property type="match status" value="1"/>
</dbReference>
<dbReference type="AlphaFoldDB" id="A0A926I7N5"/>
<dbReference type="Pfam" id="PF08331">
    <property type="entry name" value="QueG_DUF1730"/>
    <property type="match status" value="1"/>
</dbReference>
<evidence type="ECO:0000256" key="7">
    <source>
        <dbReference type="ARBA" id="ARBA00023004"/>
    </source>
</evidence>
<dbReference type="PANTHER" id="PTHR30002:SF4">
    <property type="entry name" value="EPOXYQUEUOSINE REDUCTASE"/>
    <property type="match status" value="1"/>
</dbReference>
<evidence type="ECO:0000256" key="1">
    <source>
        <dbReference type="ARBA" id="ARBA00022485"/>
    </source>
</evidence>
<keyword evidence="2" id="KW-0963">Cytoplasm</keyword>
<keyword evidence="1" id="KW-0004">4Fe-4S</keyword>
<evidence type="ECO:0000256" key="2">
    <source>
        <dbReference type="ARBA" id="ARBA00022490"/>
    </source>
</evidence>
<dbReference type="InterPro" id="IPR017900">
    <property type="entry name" value="4Fe4S_Fe_S_CS"/>
</dbReference>
<dbReference type="Proteomes" id="UP000660861">
    <property type="component" value="Unassembled WGS sequence"/>
</dbReference>
<organism evidence="10 11">
    <name type="scientific">Zongyangia hominis</name>
    <dbReference type="NCBI Taxonomy" id="2763677"/>
    <lineage>
        <taxon>Bacteria</taxon>
        <taxon>Bacillati</taxon>
        <taxon>Bacillota</taxon>
        <taxon>Clostridia</taxon>
        <taxon>Eubacteriales</taxon>
        <taxon>Oscillospiraceae</taxon>
        <taxon>Zongyangia</taxon>
    </lineage>
</organism>
<evidence type="ECO:0000256" key="3">
    <source>
        <dbReference type="ARBA" id="ARBA00022694"/>
    </source>
</evidence>
<keyword evidence="3" id="KW-0819">tRNA processing</keyword>
<comment type="caution">
    <text evidence="10">The sequence shown here is derived from an EMBL/GenBank/DDBJ whole genome shotgun (WGS) entry which is preliminary data.</text>
</comment>
<evidence type="ECO:0000256" key="6">
    <source>
        <dbReference type="ARBA" id="ARBA00023002"/>
    </source>
</evidence>
<keyword evidence="6" id="KW-0560">Oxidoreductase</keyword>
<dbReference type="SUPFAM" id="SSF46548">
    <property type="entry name" value="alpha-helical ferredoxin"/>
    <property type="match status" value="1"/>
</dbReference>
<evidence type="ECO:0000256" key="8">
    <source>
        <dbReference type="ARBA" id="ARBA00023014"/>
    </source>
</evidence>